<reference evidence="7 8" key="1">
    <citation type="submission" date="2018-04" db="EMBL/GenBank/DDBJ databases">
        <authorList>
            <person name="Vogel A."/>
        </authorList>
    </citation>
    <scope>NUCLEOTIDE SEQUENCE [LARGE SCALE GENOMIC DNA]</scope>
</reference>
<keyword evidence="8" id="KW-1185">Reference proteome</keyword>
<dbReference type="OrthoDB" id="777433at2759"/>
<evidence type="ECO:0000256" key="5">
    <source>
        <dbReference type="SAM" id="MobiDB-lite"/>
    </source>
</evidence>
<dbReference type="GO" id="GO:0046983">
    <property type="term" value="F:protein dimerization activity"/>
    <property type="evidence" value="ECO:0007669"/>
    <property type="project" value="InterPro"/>
</dbReference>
<feature type="region of interest" description="Disordered" evidence="5">
    <location>
        <begin position="134"/>
        <end position="173"/>
    </location>
</feature>
<protein>
    <recommendedName>
        <fullName evidence="6">BHLH domain-containing protein</fullName>
    </recommendedName>
</protein>
<evidence type="ECO:0000256" key="3">
    <source>
        <dbReference type="ARBA" id="ARBA00023163"/>
    </source>
</evidence>
<dbReference type="PROSITE" id="PS50888">
    <property type="entry name" value="BHLH"/>
    <property type="match status" value="1"/>
</dbReference>
<feature type="compositionally biased region" description="Basic and acidic residues" evidence="5">
    <location>
        <begin position="164"/>
        <end position="173"/>
    </location>
</feature>
<evidence type="ECO:0000256" key="2">
    <source>
        <dbReference type="ARBA" id="ARBA00023015"/>
    </source>
</evidence>
<proteinExistence type="predicted"/>
<keyword evidence="4" id="KW-0539">Nucleus</keyword>
<dbReference type="Proteomes" id="UP000595140">
    <property type="component" value="Unassembled WGS sequence"/>
</dbReference>
<evidence type="ECO:0000313" key="8">
    <source>
        <dbReference type="Proteomes" id="UP000595140"/>
    </source>
</evidence>
<evidence type="ECO:0000313" key="7">
    <source>
        <dbReference type="EMBL" id="VFQ86780.1"/>
    </source>
</evidence>
<dbReference type="Pfam" id="PF23173">
    <property type="entry name" value="bHLH_SAC51"/>
    <property type="match status" value="1"/>
</dbReference>
<evidence type="ECO:0000256" key="4">
    <source>
        <dbReference type="ARBA" id="ARBA00023242"/>
    </source>
</evidence>
<gene>
    <name evidence="7" type="ORF">CCAM_LOCUS28556</name>
</gene>
<dbReference type="InterPro" id="IPR011598">
    <property type="entry name" value="bHLH_dom"/>
</dbReference>
<dbReference type="SUPFAM" id="SSF47459">
    <property type="entry name" value="HLH, helix-loop-helix DNA-binding domain"/>
    <property type="match status" value="1"/>
</dbReference>
<keyword evidence="3" id="KW-0804">Transcription</keyword>
<evidence type="ECO:0000256" key="1">
    <source>
        <dbReference type="ARBA" id="ARBA00004123"/>
    </source>
</evidence>
<feature type="compositionally biased region" description="Acidic residues" evidence="5">
    <location>
        <begin position="134"/>
        <end position="148"/>
    </location>
</feature>
<feature type="region of interest" description="Disordered" evidence="5">
    <location>
        <begin position="185"/>
        <end position="204"/>
    </location>
</feature>
<feature type="domain" description="BHLH" evidence="6">
    <location>
        <begin position="196"/>
        <end position="245"/>
    </location>
</feature>
<dbReference type="EMBL" id="OOIL02003256">
    <property type="protein sequence ID" value="VFQ86780.1"/>
    <property type="molecule type" value="Genomic_DNA"/>
</dbReference>
<dbReference type="PANTHER" id="PTHR36066">
    <property type="entry name" value="TRANSCRIPTION FACTOR BHLH145"/>
    <property type="match status" value="1"/>
</dbReference>
<dbReference type="PANTHER" id="PTHR36066:SF2">
    <property type="entry name" value="TRANSCRIPTION FACTOR BHLH145"/>
    <property type="match status" value="1"/>
</dbReference>
<name>A0A484MDB8_9ASTE</name>
<evidence type="ECO:0000259" key="6">
    <source>
        <dbReference type="PROSITE" id="PS50888"/>
    </source>
</evidence>
<dbReference type="InterPro" id="IPR037546">
    <property type="entry name" value="SAC51-like"/>
</dbReference>
<dbReference type="InterPro" id="IPR036638">
    <property type="entry name" value="HLH_DNA-bd_sf"/>
</dbReference>
<sequence length="257" mass="28427">MEKDFDPQFPRRWDPHIQNFPAMAYRPNNLLLNSLPSSFHPSLGPTTEEEGPVWANLNPETAHGDARRKFLVFDQSGNQTRLVYSSSANASWLLKPSTAPSDPTPFLGDECVQENNEGMEMHQEDSEELDALLYSDDSDSDSDSDSSGDEVISSGHSPSNHGNKPGEEGPTKRQKLLEGRYAPFGRSELEDDAESSCGTTNNCRKRSKKEKIRKTLCVLQNIVPGGKGKGAMGVIDETIRYLKSLKVEAESLRLDAL</sequence>
<dbReference type="AlphaFoldDB" id="A0A484MDB8"/>
<comment type="subcellular location">
    <subcellularLocation>
        <location evidence="1">Nucleus</location>
    </subcellularLocation>
</comment>
<keyword evidence="2" id="KW-0805">Transcription regulation</keyword>
<accession>A0A484MDB8</accession>
<organism evidence="7 8">
    <name type="scientific">Cuscuta campestris</name>
    <dbReference type="NCBI Taxonomy" id="132261"/>
    <lineage>
        <taxon>Eukaryota</taxon>
        <taxon>Viridiplantae</taxon>
        <taxon>Streptophyta</taxon>
        <taxon>Embryophyta</taxon>
        <taxon>Tracheophyta</taxon>
        <taxon>Spermatophyta</taxon>
        <taxon>Magnoliopsida</taxon>
        <taxon>eudicotyledons</taxon>
        <taxon>Gunneridae</taxon>
        <taxon>Pentapetalae</taxon>
        <taxon>asterids</taxon>
        <taxon>lamiids</taxon>
        <taxon>Solanales</taxon>
        <taxon>Convolvulaceae</taxon>
        <taxon>Cuscuteae</taxon>
        <taxon>Cuscuta</taxon>
        <taxon>Cuscuta subgen. Grammica</taxon>
        <taxon>Cuscuta sect. Cleistogrammica</taxon>
    </lineage>
</organism>
<dbReference type="GO" id="GO:0005634">
    <property type="term" value="C:nucleus"/>
    <property type="evidence" value="ECO:0007669"/>
    <property type="project" value="UniProtKB-SubCell"/>
</dbReference>